<dbReference type="GO" id="GO:0005886">
    <property type="term" value="C:plasma membrane"/>
    <property type="evidence" value="ECO:0007669"/>
    <property type="project" value="UniProtKB-SubCell"/>
</dbReference>
<evidence type="ECO:0000256" key="7">
    <source>
        <dbReference type="SAM" id="Phobius"/>
    </source>
</evidence>
<feature type="compositionally biased region" description="Basic and acidic residues" evidence="6">
    <location>
        <begin position="86"/>
        <end position="123"/>
    </location>
</feature>
<comment type="caution">
    <text evidence="9">The sequence shown here is derived from an EMBL/GenBank/DDBJ whole genome shotgun (WGS) entry which is preliminary data.</text>
</comment>
<evidence type="ECO:0000259" key="8">
    <source>
        <dbReference type="Pfam" id="PF13396"/>
    </source>
</evidence>
<gene>
    <name evidence="9" type="ORF">A7979_03390</name>
</gene>
<feature type="domain" description="Cardiolipin synthase N-terminal" evidence="8">
    <location>
        <begin position="17"/>
        <end position="61"/>
    </location>
</feature>
<evidence type="ECO:0000313" key="9">
    <source>
        <dbReference type="EMBL" id="ORC16382.1"/>
    </source>
</evidence>
<dbReference type="OrthoDB" id="3298527at2"/>
<feature type="compositionally biased region" description="Basic and acidic residues" evidence="6">
    <location>
        <begin position="134"/>
        <end position="148"/>
    </location>
</feature>
<evidence type="ECO:0000256" key="2">
    <source>
        <dbReference type="ARBA" id="ARBA00022475"/>
    </source>
</evidence>
<keyword evidence="4 7" id="KW-1133">Transmembrane helix</keyword>
<dbReference type="InterPro" id="IPR027379">
    <property type="entry name" value="CLS_N"/>
</dbReference>
<dbReference type="Proteomes" id="UP000192359">
    <property type="component" value="Unassembled WGS sequence"/>
</dbReference>
<feature type="region of interest" description="Disordered" evidence="6">
    <location>
        <begin position="66"/>
        <end position="148"/>
    </location>
</feature>
<sequence>MGRAILIIGVAALLLGVWIYSILDAAQTDRLRVRTLPKWAWLAVLVPFPLLGSVLWFWLGRPRRSRHGSFGAPAAQPPVAPDDDPEFLKFLEARARRERQDTEWQQRKNRKDAGGQDSLRGEDATGQGGGPVAPKDDADHPGSEEGDS</sequence>
<dbReference type="EMBL" id="LXWF01000040">
    <property type="protein sequence ID" value="ORC16382.1"/>
    <property type="molecule type" value="Genomic_DNA"/>
</dbReference>
<keyword evidence="2" id="KW-1003">Cell membrane</keyword>
<keyword evidence="10" id="KW-1185">Reference proteome</keyword>
<accession>A0A1Y1RNH4</accession>
<evidence type="ECO:0000256" key="1">
    <source>
        <dbReference type="ARBA" id="ARBA00004651"/>
    </source>
</evidence>
<protein>
    <recommendedName>
        <fullName evidence="8">Cardiolipin synthase N-terminal domain-containing protein</fullName>
    </recommendedName>
</protein>
<comment type="subcellular location">
    <subcellularLocation>
        <location evidence="1">Cell membrane</location>
        <topology evidence="1">Multi-pass membrane protein</topology>
    </subcellularLocation>
</comment>
<feature type="transmembrane region" description="Helical" evidence="7">
    <location>
        <begin position="39"/>
        <end position="59"/>
    </location>
</feature>
<dbReference type="AlphaFoldDB" id="A0A1Y1RNH4"/>
<evidence type="ECO:0000313" key="10">
    <source>
        <dbReference type="Proteomes" id="UP000192359"/>
    </source>
</evidence>
<evidence type="ECO:0000256" key="5">
    <source>
        <dbReference type="ARBA" id="ARBA00023136"/>
    </source>
</evidence>
<organism evidence="9 10">
    <name type="scientific">Rothia nasimurium</name>
    <dbReference type="NCBI Taxonomy" id="85336"/>
    <lineage>
        <taxon>Bacteria</taxon>
        <taxon>Bacillati</taxon>
        <taxon>Actinomycetota</taxon>
        <taxon>Actinomycetes</taxon>
        <taxon>Micrococcales</taxon>
        <taxon>Micrococcaceae</taxon>
        <taxon>Rothia</taxon>
    </lineage>
</organism>
<reference evidence="9 10" key="1">
    <citation type="submission" date="2016-05" db="EMBL/GenBank/DDBJ databases">
        <title>Draft genome sequence of a porcine commensal Rothia nasimurium.</title>
        <authorList>
            <person name="Gaiser R.A."/>
            <person name="Van Baarlen P."/>
            <person name="Wells J.M."/>
        </authorList>
    </citation>
    <scope>NUCLEOTIDE SEQUENCE [LARGE SCALE GENOMIC DNA]</scope>
    <source>
        <strain evidence="9 10">PT-32</strain>
    </source>
</reference>
<keyword evidence="3 7" id="KW-0812">Transmembrane</keyword>
<keyword evidence="5 7" id="KW-0472">Membrane</keyword>
<dbReference type="Pfam" id="PF13396">
    <property type="entry name" value="PLDc_N"/>
    <property type="match status" value="1"/>
</dbReference>
<evidence type="ECO:0000256" key="3">
    <source>
        <dbReference type="ARBA" id="ARBA00022692"/>
    </source>
</evidence>
<evidence type="ECO:0000256" key="6">
    <source>
        <dbReference type="SAM" id="MobiDB-lite"/>
    </source>
</evidence>
<proteinExistence type="predicted"/>
<evidence type="ECO:0000256" key="4">
    <source>
        <dbReference type="ARBA" id="ARBA00022989"/>
    </source>
</evidence>
<name>A0A1Y1RNH4_9MICC</name>